<sequence length="296" mass="30555">MESKNVRTLLTLSFFSFVFLGPAVAICVPRNATSVGPSPSPGSPPNSNASPPHRPSPSPEAMPPPPSMAAPPQRSQVEPSVSPSPDSPADSIASPSHKLSPSPESVPPPPSTAAFSQSLLAVDANPPPTNLEASAMLRGSLVQAGAANLAVKKVCDATDYPALCISTLAPFLAGRALLAEPIVLLHAAIKAATAETKLVMAVLGRLIETSHADTRTVMSLKDCHDNYSDALDNFQAATDAIANRDIGTINSMLSAAVTDYGTCDDEFKDGSSPMAGHDSKLSHMADNCLAIASLIK</sequence>
<gene>
    <name evidence="7" type="primary">LOC115739225</name>
</gene>
<accession>A0A8B8NZY8</accession>
<dbReference type="NCBIfam" id="TIGR01614">
    <property type="entry name" value="PME_inhib"/>
    <property type="match status" value="1"/>
</dbReference>
<evidence type="ECO:0000256" key="1">
    <source>
        <dbReference type="ARBA" id="ARBA00022729"/>
    </source>
</evidence>
<dbReference type="SUPFAM" id="SSF101148">
    <property type="entry name" value="Plant invertase/pectin methylesterase inhibitor"/>
    <property type="match status" value="1"/>
</dbReference>
<evidence type="ECO:0000259" key="5">
    <source>
        <dbReference type="SMART" id="SM00856"/>
    </source>
</evidence>
<comment type="similarity">
    <text evidence="2">Belongs to the PMEI family.</text>
</comment>
<dbReference type="PANTHER" id="PTHR31080">
    <property type="entry name" value="PECTINESTERASE INHIBITOR-LIKE"/>
    <property type="match status" value="1"/>
</dbReference>
<dbReference type="Proteomes" id="UP000827889">
    <property type="component" value="Chromosome 10"/>
</dbReference>
<dbReference type="GO" id="GO:0004857">
    <property type="term" value="F:enzyme inhibitor activity"/>
    <property type="evidence" value="ECO:0007669"/>
    <property type="project" value="InterPro"/>
</dbReference>
<feature type="compositionally biased region" description="Low complexity" evidence="3">
    <location>
        <begin position="70"/>
        <end position="103"/>
    </location>
</feature>
<dbReference type="InterPro" id="IPR051955">
    <property type="entry name" value="PME_Inhibitor"/>
</dbReference>
<evidence type="ECO:0000313" key="6">
    <source>
        <dbReference type="Proteomes" id="UP000827889"/>
    </source>
</evidence>
<dbReference type="OrthoDB" id="770764at2759"/>
<dbReference type="FunFam" id="1.20.140.40:FF:000003">
    <property type="entry name" value="Invertase/pectin methylesterase inhibitor family protein"/>
    <property type="match status" value="1"/>
</dbReference>
<evidence type="ECO:0000256" key="3">
    <source>
        <dbReference type="SAM" id="MobiDB-lite"/>
    </source>
</evidence>
<feature type="chain" id="PRO_5034388691" evidence="4">
    <location>
        <begin position="26"/>
        <end position="296"/>
    </location>
</feature>
<dbReference type="InterPro" id="IPR035513">
    <property type="entry name" value="Invertase/methylesterase_inhib"/>
</dbReference>
<feature type="region of interest" description="Disordered" evidence="3">
    <location>
        <begin position="33"/>
        <end position="113"/>
    </location>
</feature>
<proteinExistence type="inferred from homology"/>
<evidence type="ECO:0000256" key="4">
    <source>
        <dbReference type="SAM" id="SignalP"/>
    </source>
</evidence>
<dbReference type="PANTHER" id="PTHR31080:SF68">
    <property type="entry name" value="PLANT INVERTASE_PECTIN METHYLESTERASE INHIBITOR SUPERFAMILY PROTEIN"/>
    <property type="match status" value="1"/>
</dbReference>
<dbReference type="InterPro" id="IPR006501">
    <property type="entry name" value="Pectinesterase_inhib_dom"/>
</dbReference>
<name>A0A8B8NZY8_9MYRT</name>
<dbReference type="AlphaFoldDB" id="A0A8B8NZY8"/>
<protein>
    <submittedName>
        <fullName evidence="7">Pectinesterase inhibitor 10-like</fullName>
    </submittedName>
</protein>
<evidence type="ECO:0000313" key="7">
    <source>
        <dbReference type="RefSeq" id="XP_030528091.1"/>
    </source>
</evidence>
<keyword evidence="6" id="KW-1185">Reference proteome</keyword>
<dbReference type="GeneID" id="115739225"/>
<dbReference type="SMART" id="SM00856">
    <property type="entry name" value="PMEI"/>
    <property type="match status" value="1"/>
</dbReference>
<feature type="domain" description="Pectinesterase inhibitor" evidence="5">
    <location>
        <begin position="146"/>
        <end position="291"/>
    </location>
</feature>
<evidence type="ECO:0000256" key="2">
    <source>
        <dbReference type="ARBA" id="ARBA00038471"/>
    </source>
</evidence>
<feature type="compositionally biased region" description="Pro residues" evidence="3">
    <location>
        <begin position="52"/>
        <end position="69"/>
    </location>
</feature>
<dbReference type="CDD" id="cd15800">
    <property type="entry name" value="PMEI-like_2"/>
    <property type="match status" value="1"/>
</dbReference>
<dbReference type="Gene3D" id="1.20.140.40">
    <property type="entry name" value="Invertase/pectin methylesterase inhibitor family protein"/>
    <property type="match status" value="1"/>
</dbReference>
<reference evidence="7" key="1">
    <citation type="submission" date="2025-08" db="UniProtKB">
        <authorList>
            <consortium name="RefSeq"/>
        </authorList>
    </citation>
    <scope>IDENTIFICATION</scope>
    <source>
        <tissue evidence="7">Leaf</tissue>
    </source>
</reference>
<organism evidence="6 7">
    <name type="scientific">Rhodamnia argentea</name>
    <dbReference type="NCBI Taxonomy" id="178133"/>
    <lineage>
        <taxon>Eukaryota</taxon>
        <taxon>Viridiplantae</taxon>
        <taxon>Streptophyta</taxon>
        <taxon>Embryophyta</taxon>
        <taxon>Tracheophyta</taxon>
        <taxon>Spermatophyta</taxon>
        <taxon>Magnoliopsida</taxon>
        <taxon>eudicotyledons</taxon>
        <taxon>Gunneridae</taxon>
        <taxon>Pentapetalae</taxon>
        <taxon>rosids</taxon>
        <taxon>malvids</taxon>
        <taxon>Myrtales</taxon>
        <taxon>Myrtaceae</taxon>
        <taxon>Myrtoideae</taxon>
        <taxon>Myrteae</taxon>
        <taxon>Australasian group</taxon>
        <taxon>Rhodamnia</taxon>
    </lineage>
</organism>
<dbReference type="KEGG" id="rarg:115739225"/>
<keyword evidence="1 4" id="KW-0732">Signal</keyword>
<dbReference type="Pfam" id="PF04043">
    <property type="entry name" value="PMEI"/>
    <property type="match status" value="1"/>
</dbReference>
<dbReference type="RefSeq" id="XP_030528091.1">
    <property type="nucleotide sequence ID" value="XM_030672231.1"/>
</dbReference>
<feature type="signal peptide" evidence="4">
    <location>
        <begin position="1"/>
        <end position="25"/>
    </location>
</feature>